<feature type="domain" description="Fe/B12 periplasmic-binding" evidence="2">
    <location>
        <begin position="23"/>
        <end position="272"/>
    </location>
</feature>
<keyword evidence="1" id="KW-0732">Signal</keyword>
<evidence type="ECO:0000313" key="3">
    <source>
        <dbReference type="EMBL" id="MDO5989465.1"/>
    </source>
</evidence>
<evidence type="ECO:0000259" key="2">
    <source>
        <dbReference type="PROSITE" id="PS50983"/>
    </source>
</evidence>
<dbReference type="EMBL" id="JAUOEM010000008">
    <property type="protein sequence ID" value="MDO5989465.1"/>
    <property type="molecule type" value="Genomic_DNA"/>
</dbReference>
<protein>
    <submittedName>
        <fullName evidence="3">Helical backbone metal receptor</fullName>
    </submittedName>
</protein>
<evidence type="ECO:0000256" key="1">
    <source>
        <dbReference type="ARBA" id="ARBA00022729"/>
    </source>
</evidence>
<dbReference type="InterPro" id="IPR054828">
    <property type="entry name" value="Vit_B12_bind_prot"/>
</dbReference>
<dbReference type="Proteomes" id="UP001176891">
    <property type="component" value="Unassembled WGS sequence"/>
</dbReference>
<keyword evidence="3" id="KW-0675">Receptor</keyword>
<keyword evidence="4" id="KW-1185">Reference proteome</keyword>
<dbReference type="NCBIfam" id="NF038402">
    <property type="entry name" value="TroA_like"/>
    <property type="match status" value="1"/>
</dbReference>
<dbReference type="Gene3D" id="3.40.50.1980">
    <property type="entry name" value="Nitrogenase molybdenum iron protein domain"/>
    <property type="match status" value="2"/>
</dbReference>
<dbReference type="PANTHER" id="PTHR30535">
    <property type="entry name" value="VITAMIN B12-BINDING PROTEIN"/>
    <property type="match status" value="1"/>
</dbReference>
<dbReference type="RefSeq" id="WP_303284127.1">
    <property type="nucleotide sequence ID" value="NZ_BAABCZ010000008.1"/>
</dbReference>
<dbReference type="PROSITE" id="PS50983">
    <property type="entry name" value="FE_B12_PBP"/>
    <property type="match status" value="1"/>
</dbReference>
<name>A0ABT8X6E7_9FLAO</name>
<dbReference type="PANTHER" id="PTHR30535:SF34">
    <property type="entry name" value="MOLYBDATE-BINDING PROTEIN MOLA"/>
    <property type="match status" value="1"/>
</dbReference>
<accession>A0ABT8X6E7</accession>
<proteinExistence type="predicted"/>
<reference evidence="3" key="1">
    <citation type="submission" date="2023-07" db="EMBL/GenBank/DDBJ databases">
        <title>Two novel species in the genus Flavivirga.</title>
        <authorList>
            <person name="Kwon K."/>
        </authorList>
    </citation>
    <scope>NUCLEOTIDE SEQUENCE</scope>
    <source>
        <strain evidence="3">KACC 14157</strain>
    </source>
</reference>
<dbReference type="InterPro" id="IPR050902">
    <property type="entry name" value="ABC_Transporter_SBP"/>
</dbReference>
<organism evidence="3 4">
    <name type="scientific">Flavivirga amylovorans</name>
    <dbReference type="NCBI Taxonomy" id="870486"/>
    <lineage>
        <taxon>Bacteria</taxon>
        <taxon>Pseudomonadati</taxon>
        <taxon>Bacteroidota</taxon>
        <taxon>Flavobacteriia</taxon>
        <taxon>Flavobacteriales</taxon>
        <taxon>Flavobacteriaceae</taxon>
        <taxon>Flavivirga</taxon>
    </lineage>
</organism>
<dbReference type="Pfam" id="PF01497">
    <property type="entry name" value="Peripla_BP_2"/>
    <property type="match status" value="1"/>
</dbReference>
<comment type="caution">
    <text evidence="3">The sequence shown here is derived from an EMBL/GenBank/DDBJ whole genome shotgun (WGS) entry which is preliminary data.</text>
</comment>
<evidence type="ECO:0000313" key="4">
    <source>
        <dbReference type="Proteomes" id="UP001176891"/>
    </source>
</evidence>
<dbReference type="InterPro" id="IPR002491">
    <property type="entry name" value="ABC_transptr_periplasmic_BD"/>
</dbReference>
<gene>
    <name evidence="3" type="ORF">Q4Q39_18830</name>
</gene>
<sequence>MLKTKIVEDQLSRVIHLKETPKRIISLVPSQTELLCDLGLESSLIGVTKFCVHPHHIRTDIAVVGGTKQIHLDKIKALQPDIILCNKEENTKAIVETCEGICNVHVSDIFTIDDSLELIHQYGEIFNKSKEALVIRTSIKKEIDDFNTFIKNKSLLKTVYFIWKDPWIVAAGNTFINYLLKLNKFENIFKDEVRYPEVNLNESFINKDVDIVLLSSEPYPFKEKHKSDIQEFYPNSAIILADGEMFSWYGSRLAKAFKYFKNLRLNLENDQL</sequence>
<dbReference type="SUPFAM" id="SSF53807">
    <property type="entry name" value="Helical backbone' metal receptor"/>
    <property type="match status" value="1"/>
</dbReference>